<dbReference type="EMBL" id="DVGK01000046">
    <property type="protein sequence ID" value="HIR13067.1"/>
    <property type="molecule type" value="Genomic_DNA"/>
</dbReference>
<dbReference type="Gene3D" id="1.20.120.1220">
    <property type="match status" value="1"/>
</dbReference>
<evidence type="ECO:0000313" key="4">
    <source>
        <dbReference type="Proteomes" id="UP000886757"/>
    </source>
</evidence>
<sequence length="164" mass="18597">MSLLTIAAAGTIWDLREERVPNGLSAAGLCCGLVFQAVYRGEIGIIFFLGSVLLPVVLMGWLYYFRMIGAGDIKLLCAVGGFMAPGECFQCIVWSVLLGGVWCLYLIYKNKSFWRRIFFFLDYIREYGETRRWRPYCDGAQEGDRFCFSVPVLLATIFYLGGIY</sequence>
<reference evidence="3" key="1">
    <citation type="submission" date="2020-10" db="EMBL/GenBank/DDBJ databases">
        <authorList>
            <person name="Gilroy R."/>
        </authorList>
    </citation>
    <scope>NUCLEOTIDE SEQUENCE</scope>
    <source>
        <strain evidence="3">ChiSjej4B22-8148</strain>
    </source>
</reference>
<feature type="transmembrane region" description="Helical" evidence="1">
    <location>
        <begin position="45"/>
        <end position="64"/>
    </location>
</feature>
<gene>
    <name evidence="3" type="ORF">IAB31_03975</name>
</gene>
<keyword evidence="1" id="KW-0472">Membrane</keyword>
<protein>
    <submittedName>
        <fullName evidence="3">Prepilin peptidase</fullName>
    </submittedName>
</protein>
<reference evidence="3" key="2">
    <citation type="journal article" date="2021" name="PeerJ">
        <title>Extensive microbial diversity within the chicken gut microbiome revealed by metagenomics and culture.</title>
        <authorList>
            <person name="Gilroy R."/>
            <person name="Ravi A."/>
            <person name="Getino M."/>
            <person name="Pursley I."/>
            <person name="Horton D.L."/>
            <person name="Alikhan N.F."/>
            <person name="Baker D."/>
            <person name="Gharbi K."/>
            <person name="Hall N."/>
            <person name="Watson M."/>
            <person name="Adriaenssens E.M."/>
            <person name="Foster-Nyarko E."/>
            <person name="Jarju S."/>
            <person name="Secka A."/>
            <person name="Antonio M."/>
            <person name="Oren A."/>
            <person name="Chaudhuri R.R."/>
            <person name="La Ragione R."/>
            <person name="Hildebrand F."/>
            <person name="Pallen M.J."/>
        </authorList>
    </citation>
    <scope>NUCLEOTIDE SEQUENCE</scope>
    <source>
        <strain evidence="3">ChiSjej4B22-8148</strain>
    </source>
</reference>
<feature type="transmembrane region" description="Helical" evidence="1">
    <location>
        <begin position="84"/>
        <end position="108"/>
    </location>
</feature>
<evidence type="ECO:0000259" key="2">
    <source>
        <dbReference type="Pfam" id="PF01478"/>
    </source>
</evidence>
<dbReference type="InterPro" id="IPR000045">
    <property type="entry name" value="Prepilin_IV_endopep_pep"/>
</dbReference>
<evidence type="ECO:0000256" key="1">
    <source>
        <dbReference type="SAM" id="Phobius"/>
    </source>
</evidence>
<keyword evidence="1" id="KW-1133">Transmembrane helix</keyword>
<dbReference type="Pfam" id="PF01478">
    <property type="entry name" value="Peptidase_A24"/>
    <property type="match status" value="1"/>
</dbReference>
<dbReference type="GO" id="GO:0016020">
    <property type="term" value="C:membrane"/>
    <property type="evidence" value="ECO:0007669"/>
    <property type="project" value="InterPro"/>
</dbReference>
<feature type="domain" description="Prepilin type IV endopeptidase peptidase" evidence="2">
    <location>
        <begin position="3"/>
        <end position="104"/>
    </location>
</feature>
<proteinExistence type="predicted"/>
<evidence type="ECO:0000313" key="3">
    <source>
        <dbReference type="EMBL" id="HIR13067.1"/>
    </source>
</evidence>
<dbReference type="GO" id="GO:0004190">
    <property type="term" value="F:aspartic-type endopeptidase activity"/>
    <property type="evidence" value="ECO:0007669"/>
    <property type="project" value="InterPro"/>
</dbReference>
<dbReference type="AlphaFoldDB" id="A0A9D1AB91"/>
<keyword evidence="1" id="KW-0812">Transmembrane</keyword>
<name>A0A9D1AB91_9FIRM</name>
<comment type="caution">
    <text evidence="3">The sequence shown here is derived from an EMBL/GenBank/DDBJ whole genome shotgun (WGS) entry which is preliminary data.</text>
</comment>
<organism evidence="3 4">
    <name type="scientific">Candidatus Choladousia intestinavium</name>
    <dbReference type="NCBI Taxonomy" id="2840727"/>
    <lineage>
        <taxon>Bacteria</taxon>
        <taxon>Bacillati</taxon>
        <taxon>Bacillota</taxon>
        <taxon>Clostridia</taxon>
        <taxon>Lachnospirales</taxon>
        <taxon>Lachnospiraceae</taxon>
        <taxon>Lachnospiraceae incertae sedis</taxon>
        <taxon>Candidatus Choladousia</taxon>
    </lineage>
</organism>
<accession>A0A9D1AB91</accession>
<dbReference type="Proteomes" id="UP000886757">
    <property type="component" value="Unassembled WGS sequence"/>
</dbReference>